<dbReference type="InterPro" id="IPR017853">
    <property type="entry name" value="GH"/>
</dbReference>
<protein>
    <submittedName>
        <fullName evidence="4">Family 10 glycosylhydrolase</fullName>
    </submittedName>
</protein>
<reference evidence="4" key="2">
    <citation type="journal article" date="2021" name="PeerJ">
        <title>Extensive microbial diversity within the chicken gut microbiome revealed by metagenomics and culture.</title>
        <authorList>
            <person name="Gilroy R."/>
            <person name="Ravi A."/>
            <person name="Getino M."/>
            <person name="Pursley I."/>
            <person name="Horton D.L."/>
            <person name="Alikhan N.F."/>
            <person name="Baker D."/>
            <person name="Gharbi K."/>
            <person name="Hall N."/>
            <person name="Watson M."/>
            <person name="Adriaenssens E.M."/>
            <person name="Foster-Nyarko E."/>
            <person name="Jarju S."/>
            <person name="Secka A."/>
            <person name="Antonio M."/>
            <person name="Oren A."/>
            <person name="Chaudhuri R.R."/>
            <person name="La Ragione R."/>
            <person name="Hildebrand F."/>
            <person name="Pallen M.J."/>
        </authorList>
    </citation>
    <scope>NUCLEOTIDE SEQUENCE</scope>
    <source>
        <strain evidence="4">ChiSjej1B19-7085</strain>
    </source>
</reference>
<dbReference type="Proteomes" id="UP000886785">
    <property type="component" value="Unassembled WGS sequence"/>
</dbReference>
<dbReference type="Pfam" id="PF02638">
    <property type="entry name" value="GHL10"/>
    <property type="match status" value="1"/>
</dbReference>
<name>A0A9D1J1C6_9FIRM</name>
<dbReference type="EMBL" id="DVHF01000082">
    <property type="protein sequence ID" value="HIR57456.1"/>
    <property type="molecule type" value="Genomic_DNA"/>
</dbReference>
<accession>A0A9D1J1C6</accession>
<dbReference type="PANTHER" id="PTHR43405">
    <property type="entry name" value="GLYCOSYL HYDROLASE DIGH"/>
    <property type="match status" value="1"/>
</dbReference>
<dbReference type="PANTHER" id="PTHR43405:SF1">
    <property type="entry name" value="GLYCOSYL HYDROLASE DIGH"/>
    <property type="match status" value="1"/>
</dbReference>
<evidence type="ECO:0000313" key="5">
    <source>
        <dbReference type="Proteomes" id="UP000886785"/>
    </source>
</evidence>
<dbReference type="InterPro" id="IPR052177">
    <property type="entry name" value="Divisome_Glycosyl_Hydrolase"/>
</dbReference>
<evidence type="ECO:0000256" key="1">
    <source>
        <dbReference type="ARBA" id="ARBA00022729"/>
    </source>
</evidence>
<dbReference type="AlphaFoldDB" id="A0A9D1J1C6"/>
<feature type="region of interest" description="Disordered" evidence="2">
    <location>
        <begin position="43"/>
        <end position="63"/>
    </location>
</feature>
<proteinExistence type="predicted"/>
<evidence type="ECO:0000259" key="3">
    <source>
        <dbReference type="Pfam" id="PF02638"/>
    </source>
</evidence>
<dbReference type="InterPro" id="IPR003790">
    <property type="entry name" value="GHL10"/>
</dbReference>
<comment type="caution">
    <text evidence="4">The sequence shown here is derived from an EMBL/GenBank/DDBJ whole genome shotgun (WGS) entry which is preliminary data.</text>
</comment>
<evidence type="ECO:0000256" key="2">
    <source>
        <dbReference type="SAM" id="MobiDB-lite"/>
    </source>
</evidence>
<organism evidence="4 5">
    <name type="scientific">Candidatus Gallacutalibacter pullicola</name>
    <dbReference type="NCBI Taxonomy" id="2840830"/>
    <lineage>
        <taxon>Bacteria</taxon>
        <taxon>Bacillati</taxon>
        <taxon>Bacillota</taxon>
        <taxon>Clostridia</taxon>
        <taxon>Eubacteriales</taxon>
        <taxon>Candidatus Gallacutalibacter</taxon>
    </lineage>
</organism>
<dbReference type="SUPFAM" id="SSF51445">
    <property type="entry name" value="(Trans)glycosidases"/>
    <property type="match status" value="1"/>
</dbReference>
<reference evidence="4" key="1">
    <citation type="submission" date="2020-10" db="EMBL/GenBank/DDBJ databases">
        <authorList>
            <person name="Gilroy R."/>
        </authorList>
    </citation>
    <scope>NUCLEOTIDE SEQUENCE</scope>
    <source>
        <strain evidence="4">ChiSjej1B19-7085</strain>
    </source>
</reference>
<feature type="domain" description="Glycosyl hydrolase-like 10" evidence="3">
    <location>
        <begin position="77"/>
        <end position="379"/>
    </location>
</feature>
<evidence type="ECO:0000313" key="4">
    <source>
        <dbReference type="EMBL" id="HIR57456.1"/>
    </source>
</evidence>
<dbReference type="Gene3D" id="3.20.20.80">
    <property type="entry name" value="Glycosidases"/>
    <property type="match status" value="1"/>
</dbReference>
<keyword evidence="1" id="KW-0732">Signal</keyword>
<gene>
    <name evidence="4" type="ORF">IAA54_07280</name>
</gene>
<sequence length="436" mass="49069">MKNMQGFWGRHPAILSIMMLAAAVFLTMTLQGESPAFARWEAEEASAVSGTPAEEASGPSEQTLAPLTVPLTENVDEMRAVWVPYLSLDMRGGDGSAVSFQEKFDEIVRTSKERGMNTLIVQVRPFGDALYESDYFPWSHLLTGRQGIHPGYDPLAYMVEAAHREGLEIHAWLNPLRIQLETNPPELAQSNPYQEWKRDPAKSGWTVDYGNGKYYNPAYPEVRRLIAGGAREIVEKYDVDGIHFDDYFYPTEKEDFDKAAYDAYKAEQGDNAMPLADWRRENINLLIREVYAAVKEADTDVVFGISPQANLQNDLRMGADVETWCSQEGYLDYICPQLYVNSDHPTLPFETAADQWCSLQRLDSVKLYFGLALYKANSDADDGTWKSSQDILARQILSGRELGADGFFFYSWEYLSADQTAQEVANVMSVLQGESA</sequence>